<reference evidence="3" key="1">
    <citation type="journal article" date="2021" name="Curr. Microbiol.">
        <title>Complete genome of nocamycin-producing strain Saccharothrix syringae NRRL B-16468 reveals the biosynthetic potential for secondary metabolites.</title>
        <authorList>
            <person name="Mo X."/>
            <person name="Yang S."/>
        </authorList>
    </citation>
    <scope>NUCLEOTIDE SEQUENCE [LARGE SCALE GENOMIC DNA]</scope>
    <source>
        <strain evidence="3">ATCC 51364 / DSM 43886 / JCM 6844 / KCTC 9398 / NBRC 14523 / NRRL B-16468 / INA 2240</strain>
    </source>
</reference>
<feature type="transmembrane region" description="Helical" evidence="1">
    <location>
        <begin position="27"/>
        <end position="45"/>
    </location>
</feature>
<feature type="transmembrane region" description="Helical" evidence="1">
    <location>
        <begin position="214"/>
        <end position="234"/>
    </location>
</feature>
<evidence type="ECO:0000313" key="3">
    <source>
        <dbReference type="Proteomes" id="UP000325787"/>
    </source>
</evidence>
<dbReference type="EMBL" id="CP034550">
    <property type="protein sequence ID" value="QFZ16109.1"/>
    <property type="molecule type" value="Genomic_DNA"/>
</dbReference>
<feature type="transmembrane region" description="Helical" evidence="1">
    <location>
        <begin position="271"/>
        <end position="291"/>
    </location>
</feature>
<dbReference type="AlphaFoldDB" id="A0A5Q0GQ64"/>
<dbReference type="RefSeq" id="WP_153277809.1">
    <property type="nucleotide sequence ID" value="NZ_CP034550.1"/>
</dbReference>
<dbReference type="Proteomes" id="UP000325787">
    <property type="component" value="Chromosome"/>
</dbReference>
<organism evidence="2 3">
    <name type="scientific">Saccharothrix syringae</name>
    <name type="common">Nocardiopsis syringae</name>
    <dbReference type="NCBI Taxonomy" id="103733"/>
    <lineage>
        <taxon>Bacteria</taxon>
        <taxon>Bacillati</taxon>
        <taxon>Actinomycetota</taxon>
        <taxon>Actinomycetes</taxon>
        <taxon>Pseudonocardiales</taxon>
        <taxon>Pseudonocardiaceae</taxon>
        <taxon>Saccharothrix</taxon>
    </lineage>
</organism>
<feature type="transmembrane region" description="Helical" evidence="1">
    <location>
        <begin position="334"/>
        <end position="353"/>
    </location>
</feature>
<evidence type="ECO:0000313" key="2">
    <source>
        <dbReference type="EMBL" id="QFZ16109.1"/>
    </source>
</evidence>
<accession>A0A5Q0GQ64</accession>
<keyword evidence="1" id="KW-1133">Transmembrane helix</keyword>
<dbReference type="OrthoDB" id="3638266at2"/>
<keyword evidence="1" id="KW-0812">Transmembrane</keyword>
<feature type="transmembrane region" description="Helical" evidence="1">
    <location>
        <begin position="183"/>
        <end position="208"/>
    </location>
</feature>
<feature type="transmembrane region" description="Helical" evidence="1">
    <location>
        <begin position="303"/>
        <end position="322"/>
    </location>
</feature>
<feature type="transmembrane region" description="Helical" evidence="1">
    <location>
        <begin position="159"/>
        <end position="176"/>
    </location>
</feature>
<feature type="transmembrane region" description="Helical" evidence="1">
    <location>
        <begin position="135"/>
        <end position="153"/>
    </location>
</feature>
<gene>
    <name evidence="2" type="ORF">EKG83_00310</name>
</gene>
<sequence length="555" mass="57413">MSAEVTQQVEPVVAARPERRRPPIGPLLLWGAAAIPFLLALAEAYRSPRLNFADFWGILARISTPEGALKPAELFVLHNDHPAVLVGLVFWVNGTFFGGTNHGLGFASVGLVAVMFAAMVTMLPRSLTAVQRGAAALGLSALLFSSTATEYFGIGMSGMHWLLGIVPAVVALAFAHRGLTVPAVLFAVIGSMGHGAAFPVWIALAAVAWLRRDALWRVLLPIGLGAVTFVLWLLPARPPGFPAPMLLGADTYLGSGLAMLGQIWSAKDLDLAFVAGAATVGLVVVLFAGAVRERRVLADRVPQAGWFGVALLALLVAVMIGLSRGHYGAADGLSPRYAMVALVGAAAVLVLLLSRGPRQLTARAVPLVVVVGLATFAVGNGQAMAVREKYPTQPVLAVAMRVEATGQMSRMMANPAVLPVLRSMGVYPFTDDFTLGCGGPELGSRVDLASAKQLDLPAYGGGLTTGAVEAGPVVGDAQISGWAVVDGRAADCVLVVDQAGEVVGGGAVGVPRGDIMQFTRATGRAGWVAVAKPGTQDGVVLVLAGGVLYRVPELG</sequence>
<dbReference type="KEGG" id="ssyi:EKG83_00310"/>
<feature type="transmembrane region" description="Helical" evidence="1">
    <location>
        <begin position="103"/>
        <end position="123"/>
    </location>
</feature>
<protein>
    <submittedName>
        <fullName evidence="2">DUF2079 domain-containing protein</fullName>
    </submittedName>
</protein>
<feature type="transmembrane region" description="Helical" evidence="1">
    <location>
        <begin position="360"/>
        <end position="379"/>
    </location>
</feature>
<keyword evidence="3" id="KW-1185">Reference proteome</keyword>
<evidence type="ECO:0000256" key="1">
    <source>
        <dbReference type="SAM" id="Phobius"/>
    </source>
</evidence>
<proteinExistence type="predicted"/>
<name>A0A5Q0GQ64_SACSY</name>
<keyword evidence="1" id="KW-0472">Membrane</keyword>